<protein>
    <recommendedName>
        <fullName evidence="4">Nitrogen regulatory protein areA GATA-like domain-containing protein</fullName>
    </recommendedName>
</protein>
<dbReference type="GeneID" id="8440692"/>
<dbReference type="KEGG" id="ure:UREG_01438"/>
<dbReference type="eggNOG" id="ENOG502QSII">
    <property type="taxonomic scope" value="Eukaryota"/>
</dbReference>
<accession>C4JI13</accession>
<proteinExistence type="predicted"/>
<feature type="compositionally biased region" description="Polar residues" evidence="1">
    <location>
        <begin position="229"/>
        <end position="246"/>
    </location>
</feature>
<dbReference type="VEuPathDB" id="FungiDB:UREG_01438"/>
<evidence type="ECO:0000313" key="2">
    <source>
        <dbReference type="EMBL" id="EEP76589.1"/>
    </source>
</evidence>
<dbReference type="STRING" id="336963.C4JI13"/>
<dbReference type="GO" id="GO:0007039">
    <property type="term" value="P:protein catabolic process in the vacuole"/>
    <property type="evidence" value="ECO:0007669"/>
    <property type="project" value="TreeGrafter"/>
</dbReference>
<gene>
    <name evidence="2" type="ORF">UREG_01438</name>
</gene>
<reference evidence="3" key="1">
    <citation type="journal article" date="2009" name="Genome Res.">
        <title>Comparative genomic analyses of the human fungal pathogens Coccidioides and their relatives.</title>
        <authorList>
            <person name="Sharpton T.J."/>
            <person name="Stajich J.E."/>
            <person name="Rounsley S.D."/>
            <person name="Gardner M.J."/>
            <person name="Wortman J.R."/>
            <person name="Jordar V.S."/>
            <person name="Maiti R."/>
            <person name="Kodira C.D."/>
            <person name="Neafsey D.E."/>
            <person name="Zeng Q."/>
            <person name="Hung C.-Y."/>
            <person name="McMahan C."/>
            <person name="Muszewska A."/>
            <person name="Grynberg M."/>
            <person name="Mandel M.A."/>
            <person name="Kellner E.M."/>
            <person name="Barker B.M."/>
            <person name="Galgiani J.N."/>
            <person name="Orbach M.J."/>
            <person name="Kirkland T.N."/>
            <person name="Cole G.T."/>
            <person name="Henn M.R."/>
            <person name="Birren B.W."/>
            <person name="Taylor J.W."/>
        </authorList>
    </citation>
    <scope>NUCLEOTIDE SEQUENCE [LARGE SCALE GENOMIC DNA]</scope>
    <source>
        <strain evidence="3">UAMH 1704</strain>
    </source>
</reference>
<evidence type="ECO:0000313" key="3">
    <source>
        <dbReference type="Proteomes" id="UP000002058"/>
    </source>
</evidence>
<dbReference type="GO" id="GO:0005773">
    <property type="term" value="C:vacuole"/>
    <property type="evidence" value="ECO:0007669"/>
    <property type="project" value="GOC"/>
</dbReference>
<feature type="region of interest" description="Disordered" evidence="1">
    <location>
        <begin position="1"/>
        <end position="34"/>
    </location>
</feature>
<feature type="region of interest" description="Disordered" evidence="1">
    <location>
        <begin position="379"/>
        <end position="437"/>
    </location>
</feature>
<evidence type="ECO:0000256" key="1">
    <source>
        <dbReference type="SAM" id="MobiDB-lite"/>
    </source>
</evidence>
<dbReference type="OrthoDB" id="5563539at2759"/>
<feature type="compositionally biased region" description="Polar residues" evidence="1">
    <location>
        <begin position="317"/>
        <end position="331"/>
    </location>
</feature>
<keyword evidence="3" id="KW-1185">Reference proteome</keyword>
<feature type="compositionally biased region" description="Low complexity" evidence="1">
    <location>
        <begin position="379"/>
        <end position="403"/>
    </location>
</feature>
<dbReference type="InterPro" id="IPR052292">
    <property type="entry name" value="Glucose_repression_reg"/>
</dbReference>
<dbReference type="InParanoid" id="C4JI13"/>
<sequence>MTDSRMPPYGQPSPDLSSQPPSPQARSRRPSEKFRPVSHINTLFYCSTREAWIPSVASGPSYVAVSGVYAPSKHRLLDFEPNPIGDELALPDYDAGFHEPSKTETLQNQPADVSQPDIGRDDDGDSWFSNPMNVPKTAGDDSCLERRPTRQVDYLTHTWKQEEIRGSWKYLTRNRSCKNSWRLENAAWRSWMKTKNHLPTIAPESMGWLKDADVTWLFGPLLVDDRDYPSSTRPSSVAVPASNSQGDPKPILKKKTISQAILQHSLSTDSLLQHAGTLIRSQTEDRRLGLGRTVSDTAMLTTHNESSLQAAEVAPSVASSGTSSPNSRRHITFNQVVSQVVAVNRDDYDGDDEDDDFSGDYCLLDDDDASSLSTLVTMKGSASRPSLSSNSTPRSSFSSDTRTIIAHLPPTTLKWDSGSDTEDDETPYFGPPWDRPGLSRTFSTDTLRATFGNTGRLPSPNILSTSNPALVTVGPKHPTISPMCSGTSAGNPDPDPD</sequence>
<dbReference type="GO" id="GO:0042149">
    <property type="term" value="P:cellular response to glucose starvation"/>
    <property type="evidence" value="ECO:0007669"/>
    <property type="project" value="TreeGrafter"/>
</dbReference>
<dbReference type="RefSeq" id="XP_002541922.1">
    <property type="nucleotide sequence ID" value="XM_002541876.1"/>
</dbReference>
<dbReference type="EMBL" id="CH476615">
    <property type="protein sequence ID" value="EEP76589.1"/>
    <property type="molecule type" value="Genomic_DNA"/>
</dbReference>
<organism evidence="2 3">
    <name type="scientific">Uncinocarpus reesii (strain UAMH 1704)</name>
    <dbReference type="NCBI Taxonomy" id="336963"/>
    <lineage>
        <taxon>Eukaryota</taxon>
        <taxon>Fungi</taxon>
        <taxon>Dikarya</taxon>
        <taxon>Ascomycota</taxon>
        <taxon>Pezizomycotina</taxon>
        <taxon>Eurotiomycetes</taxon>
        <taxon>Eurotiomycetidae</taxon>
        <taxon>Onygenales</taxon>
        <taxon>Onygenaceae</taxon>
        <taxon>Uncinocarpus</taxon>
    </lineage>
</organism>
<dbReference type="AlphaFoldDB" id="C4JI13"/>
<dbReference type="Proteomes" id="UP000002058">
    <property type="component" value="Unassembled WGS sequence"/>
</dbReference>
<dbReference type="PANTHER" id="PTHR28051">
    <property type="entry name" value="PROTEIN MTL1-RELATED"/>
    <property type="match status" value="1"/>
</dbReference>
<feature type="region of interest" description="Disordered" evidence="1">
    <location>
        <begin position="453"/>
        <end position="497"/>
    </location>
</feature>
<feature type="region of interest" description="Disordered" evidence="1">
    <location>
        <begin position="305"/>
        <end position="331"/>
    </location>
</feature>
<dbReference type="PANTHER" id="PTHR28051:SF1">
    <property type="entry name" value="PROTEIN MTL1-RELATED"/>
    <property type="match status" value="1"/>
</dbReference>
<name>C4JI13_UNCRE</name>
<feature type="region of interest" description="Disordered" evidence="1">
    <location>
        <begin position="229"/>
        <end position="250"/>
    </location>
</feature>
<dbReference type="HOGENOM" id="CLU_548835_0_0_1"/>
<evidence type="ECO:0008006" key="4">
    <source>
        <dbReference type="Google" id="ProtNLM"/>
    </source>
</evidence>